<dbReference type="InterPro" id="IPR003140">
    <property type="entry name" value="PLipase/COase/thioEstase"/>
</dbReference>
<evidence type="ECO:0000256" key="2">
    <source>
        <dbReference type="ARBA" id="ARBA00022801"/>
    </source>
</evidence>
<dbReference type="PANTHER" id="PTHR10655">
    <property type="entry name" value="LYSOPHOSPHOLIPASE-RELATED"/>
    <property type="match status" value="1"/>
</dbReference>
<dbReference type="EMBL" id="BSDP01000001">
    <property type="protein sequence ID" value="GLI27920.1"/>
    <property type="molecule type" value="Genomic_DNA"/>
</dbReference>
<dbReference type="SUPFAM" id="SSF53474">
    <property type="entry name" value="alpha/beta-Hydrolases"/>
    <property type="match status" value="1"/>
</dbReference>
<dbReference type="GO" id="GO:0016787">
    <property type="term" value="F:hydrolase activity"/>
    <property type="evidence" value="ECO:0007669"/>
    <property type="project" value="UniProtKB-KW"/>
</dbReference>
<dbReference type="Proteomes" id="UP001144396">
    <property type="component" value="Unassembled WGS sequence"/>
</dbReference>
<dbReference type="AlphaFoldDB" id="A0A9W6CYC7"/>
<feature type="domain" description="Phospholipase/carboxylesterase/thioesterase" evidence="3">
    <location>
        <begin position="83"/>
        <end position="231"/>
    </location>
</feature>
<dbReference type="Pfam" id="PF02230">
    <property type="entry name" value="Abhydrolase_2"/>
    <property type="match status" value="1"/>
</dbReference>
<accession>A0A9W6CYC7</accession>
<keyword evidence="5" id="KW-1185">Reference proteome</keyword>
<protein>
    <submittedName>
        <fullName evidence="4">Esterase</fullName>
    </submittedName>
</protein>
<proteinExistence type="inferred from homology"/>
<reference evidence="4" key="1">
    <citation type="submission" date="2022-12" db="EMBL/GenBank/DDBJ databases">
        <title>Reference genome sequencing for broad-spectrum identification of bacterial and archaeal isolates by mass spectrometry.</title>
        <authorList>
            <person name="Sekiguchi Y."/>
            <person name="Tourlousse D.M."/>
        </authorList>
    </citation>
    <scope>NUCLEOTIDE SEQUENCE</scope>
    <source>
        <strain evidence="4">14</strain>
    </source>
</reference>
<dbReference type="InterPro" id="IPR050565">
    <property type="entry name" value="LYPA1-2/EST-like"/>
</dbReference>
<dbReference type="PANTHER" id="PTHR10655:SF17">
    <property type="entry name" value="LYSOPHOSPHOLIPASE-LIKE PROTEIN 1"/>
    <property type="match status" value="1"/>
</dbReference>
<comment type="caution">
    <text evidence="4">The sequence shown here is derived from an EMBL/GenBank/DDBJ whole genome shotgun (WGS) entry which is preliminary data.</text>
</comment>
<name>A0A9W6CYC7_9MICO</name>
<evidence type="ECO:0000259" key="3">
    <source>
        <dbReference type="Pfam" id="PF02230"/>
    </source>
</evidence>
<evidence type="ECO:0000256" key="1">
    <source>
        <dbReference type="ARBA" id="ARBA00006499"/>
    </source>
</evidence>
<evidence type="ECO:0000313" key="4">
    <source>
        <dbReference type="EMBL" id="GLI27920.1"/>
    </source>
</evidence>
<evidence type="ECO:0000313" key="5">
    <source>
        <dbReference type="Proteomes" id="UP001144396"/>
    </source>
</evidence>
<dbReference type="Gene3D" id="3.40.50.1820">
    <property type="entry name" value="alpha/beta hydrolase"/>
    <property type="match status" value="1"/>
</dbReference>
<sequence length="235" mass="25288">MERAPRRARREGTDIDARDHVTIDQGSVLWSASGADREGRPLLALLHGYNSHEGDLFGLSPYLPLQPVIASLRAPLHTGYGFAWFPLQVDADGGVGLGEAEARRAEAAADAVIAWAESLDPAPPAIGLLGFSQGGALAIELLRRRSDLFGFAVSLAGFVLPGERAGDAELADRRPPVFWGRGTEDVVIPADAVARTQEWLPERVALDARIYEGVGHSVSEQELADVTGFLRERYA</sequence>
<gene>
    <name evidence="4" type="ORF">ARHIZOSPH14_21620</name>
</gene>
<dbReference type="InterPro" id="IPR029058">
    <property type="entry name" value="AB_hydrolase_fold"/>
</dbReference>
<keyword evidence="2" id="KW-0378">Hydrolase</keyword>
<organism evidence="4 5">
    <name type="scientific">Agromyces rhizosphaerae</name>
    <dbReference type="NCBI Taxonomy" id="88374"/>
    <lineage>
        <taxon>Bacteria</taxon>
        <taxon>Bacillati</taxon>
        <taxon>Actinomycetota</taxon>
        <taxon>Actinomycetes</taxon>
        <taxon>Micrococcales</taxon>
        <taxon>Microbacteriaceae</taxon>
        <taxon>Agromyces</taxon>
    </lineage>
</organism>
<comment type="similarity">
    <text evidence="1">Belongs to the AB hydrolase superfamily. AB hydrolase 2 family.</text>
</comment>
<dbReference type="RefSeq" id="WP_281884843.1">
    <property type="nucleotide sequence ID" value="NZ_BSDP01000001.1"/>
</dbReference>